<feature type="compositionally biased region" description="Polar residues" evidence="1">
    <location>
        <begin position="118"/>
        <end position="131"/>
    </location>
</feature>
<dbReference type="Proteomes" id="UP000701853">
    <property type="component" value="Chromosome 3"/>
</dbReference>
<evidence type="ECO:0000313" key="3">
    <source>
        <dbReference type="EMBL" id="KAG8498337.1"/>
    </source>
</evidence>
<dbReference type="GO" id="GO:0051536">
    <property type="term" value="F:iron-sulfur cluster binding"/>
    <property type="evidence" value="ECO:0007669"/>
    <property type="project" value="InterPro"/>
</dbReference>
<dbReference type="Gene3D" id="3.90.1010.10">
    <property type="match status" value="1"/>
</dbReference>
<feature type="region of interest" description="Disordered" evidence="1">
    <location>
        <begin position="101"/>
        <end position="131"/>
    </location>
</feature>
<dbReference type="Pfam" id="PF01592">
    <property type="entry name" value="NifU_N"/>
    <property type="match status" value="1"/>
</dbReference>
<evidence type="ECO:0000259" key="2">
    <source>
        <dbReference type="Pfam" id="PF01592"/>
    </source>
</evidence>
<dbReference type="OrthoDB" id="938951at2759"/>
<dbReference type="GO" id="GO:0016226">
    <property type="term" value="P:iron-sulfur cluster assembly"/>
    <property type="evidence" value="ECO:0007669"/>
    <property type="project" value="InterPro"/>
</dbReference>
<organism evidence="3 4">
    <name type="scientific">Gossypium anomalum</name>
    <dbReference type="NCBI Taxonomy" id="47600"/>
    <lineage>
        <taxon>Eukaryota</taxon>
        <taxon>Viridiplantae</taxon>
        <taxon>Streptophyta</taxon>
        <taxon>Embryophyta</taxon>
        <taxon>Tracheophyta</taxon>
        <taxon>Spermatophyta</taxon>
        <taxon>Magnoliopsida</taxon>
        <taxon>eudicotyledons</taxon>
        <taxon>Gunneridae</taxon>
        <taxon>Pentapetalae</taxon>
        <taxon>rosids</taxon>
        <taxon>malvids</taxon>
        <taxon>Malvales</taxon>
        <taxon>Malvaceae</taxon>
        <taxon>Malvoideae</taxon>
        <taxon>Gossypium</taxon>
    </lineage>
</organism>
<comment type="caution">
    <text evidence="3">The sequence shown here is derived from an EMBL/GenBank/DDBJ whole genome shotgun (WGS) entry which is preliminary data.</text>
</comment>
<dbReference type="InterPro" id="IPR002871">
    <property type="entry name" value="NIF_FeS_clus_asmbl_NifU_N"/>
</dbReference>
<dbReference type="CDD" id="cd06664">
    <property type="entry name" value="IscU_like"/>
    <property type="match status" value="1"/>
</dbReference>
<evidence type="ECO:0000313" key="4">
    <source>
        <dbReference type="Proteomes" id="UP000701853"/>
    </source>
</evidence>
<proteinExistence type="predicted"/>
<keyword evidence="4" id="KW-1185">Reference proteome</keyword>
<reference evidence="3 4" key="1">
    <citation type="journal article" date="2021" name="bioRxiv">
        <title>The Gossypium anomalum genome as a resource for cotton improvement and evolutionary analysis of hybrid incompatibility.</title>
        <authorList>
            <person name="Grover C.E."/>
            <person name="Yuan D."/>
            <person name="Arick M.A."/>
            <person name="Miller E.R."/>
            <person name="Hu G."/>
            <person name="Peterson D.G."/>
            <person name="Wendel J.F."/>
            <person name="Udall J.A."/>
        </authorList>
    </citation>
    <scope>NUCLEOTIDE SEQUENCE [LARGE SCALE GENOMIC DNA]</scope>
    <source>
        <strain evidence="3">JFW-Udall</strain>
        <tissue evidence="3">Leaf</tissue>
    </source>
</reference>
<dbReference type="PANTHER" id="PTHR10093">
    <property type="entry name" value="IRON-SULFUR CLUSTER ASSEMBLY ENZYME NIFU HOMOLOG"/>
    <property type="match status" value="1"/>
</dbReference>
<protein>
    <recommendedName>
        <fullName evidence="2">NIF system FeS cluster assembly NifU N-terminal domain-containing protein</fullName>
    </recommendedName>
</protein>
<name>A0A8J6D4K4_9ROSI</name>
<accession>A0A8J6D4K4</accession>
<dbReference type="AlphaFoldDB" id="A0A8J6D4K4"/>
<feature type="domain" description="NIF system FeS cluster assembly NifU N-terminal" evidence="2">
    <location>
        <begin position="29"/>
        <end position="80"/>
    </location>
</feature>
<gene>
    <name evidence="3" type="ORF">CXB51_006629</name>
</gene>
<dbReference type="GO" id="GO:0005506">
    <property type="term" value="F:iron ion binding"/>
    <property type="evidence" value="ECO:0007669"/>
    <property type="project" value="InterPro"/>
</dbReference>
<dbReference type="SUPFAM" id="SSF82649">
    <property type="entry name" value="SufE/NifU"/>
    <property type="match status" value="1"/>
</dbReference>
<dbReference type="EMBL" id="JAHUZN010000003">
    <property type="protein sequence ID" value="KAG8498337.1"/>
    <property type="molecule type" value="Genomic_DNA"/>
</dbReference>
<sequence>MLRLASKRLLGLTPREIPSQPIQILPHLYYENIIDHNNNPRNVGSFNKNDPNINTSLVGAPACSDVMKFQIKIDNQTTLVWSELLLMAIWYERQRLELRNKKEKERRRREKKKDRDSTNSNELNGGSTLEEQSGPISPFLLFFFSTAQLRLWDCLNDN</sequence>
<evidence type="ECO:0000256" key="1">
    <source>
        <dbReference type="SAM" id="MobiDB-lite"/>
    </source>
</evidence>